<dbReference type="AlphaFoldDB" id="A0A804LB44"/>
<evidence type="ECO:0000313" key="1">
    <source>
        <dbReference type="EMBL" id="CAG1865449.1"/>
    </source>
</evidence>
<dbReference type="InParanoid" id="A0A804LB44"/>
<gene>
    <name evidence="1" type="ORF">GSMUA_01790.1</name>
</gene>
<proteinExistence type="predicted"/>
<reference evidence="1" key="1">
    <citation type="submission" date="2021-03" db="EMBL/GenBank/DDBJ databases">
        <authorList>
            <consortium name="Genoscope - CEA"/>
            <person name="William W."/>
        </authorList>
    </citation>
    <scope>NUCLEOTIDE SEQUENCE</scope>
    <source>
        <strain evidence="1">Doubled-haploid Pahang</strain>
    </source>
</reference>
<evidence type="ECO:0000313" key="2">
    <source>
        <dbReference type="EnsemblPlants" id="Ma11_p23370.1"/>
    </source>
</evidence>
<accession>A0A804LB44</accession>
<dbReference type="Proteomes" id="UP000012960">
    <property type="component" value="Unplaced"/>
</dbReference>
<dbReference type="Gramene" id="Ma11_t23370.1">
    <property type="protein sequence ID" value="Ma11_p23370.1"/>
    <property type="gene ID" value="Ma11_g23370"/>
</dbReference>
<keyword evidence="3" id="KW-1185">Reference proteome</keyword>
<organism evidence="2 3">
    <name type="scientific">Musa acuminata subsp. malaccensis</name>
    <name type="common">Wild banana</name>
    <name type="synonym">Musa malaccensis</name>
    <dbReference type="NCBI Taxonomy" id="214687"/>
    <lineage>
        <taxon>Eukaryota</taxon>
        <taxon>Viridiplantae</taxon>
        <taxon>Streptophyta</taxon>
        <taxon>Embryophyta</taxon>
        <taxon>Tracheophyta</taxon>
        <taxon>Spermatophyta</taxon>
        <taxon>Magnoliopsida</taxon>
        <taxon>Liliopsida</taxon>
        <taxon>Zingiberales</taxon>
        <taxon>Musaceae</taxon>
        <taxon>Musa</taxon>
    </lineage>
</organism>
<dbReference type="EMBL" id="HG996475">
    <property type="protein sequence ID" value="CAG1865449.1"/>
    <property type="molecule type" value="Genomic_DNA"/>
</dbReference>
<reference evidence="2" key="2">
    <citation type="submission" date="2021-05" db="UniProtKB">
        <authorList>
            <consortium name="EnsemblPlants"/>
        </authorList>
    </citation>
    <scope>IDENTIFICATION</scope>
    <source>
        <strain evidence="2">subsp. malaccensis</strain>
    </source>
</reference>
<dbReference type="EnsemblPlants" id="Ma11_t23370.1">
    <property type="protein sequence ID" value="Ma11_p23370.1"/>
    <property type="gene ID" value="Ma11_g23370"/>
</dbReference>
<protein>
    <submittedName>
        <fullName evidence="1">(wild Malaysian banana) hypothetical protein</fullName>
    </submittedName>
</protein>
<sequence>MSLFSFFLDEAHIFSIAVTLSGRLETQRRVDGWMQTFDSISQRAEGFRGADHRCLDIMWGLRSWSLLIPRNVCGSSI</sequence>
<evidence type="ECO:0000313" key="3">
    <source>
        <dbReference type="Proteomes" id="UP000012960"/>
    </source>
</evidence>
<name>A0A804LB44_MUSAM</name>